<protein>
    <recommendedName>
        <fullName evidence="2">CAAX prenyl protease 2/Lysostaphin resistance protein A-like domain-containing protein</fullName>
    </recommendedName>
</protein>
<keyword evidence="1" id="KW-0472">Membrane</keyword>
<proteinExistence type="predicted"/>
<keyword evidence="1" id="KW-1133">Transmembrane helix</keyword>
<dbReference type="GO" id="GO:0004175">
    <property type="term" value="F:endopeptidase activity"/>
    <property type="evidence" value="ECO:0007669"/>
    <property type="project" value="UniProtKB-ARBA"/>
</dbReference>
<dbReference type="GO" id="GO:0080120">
    <property type="term" value="P:CAAX-box protein maturation"/>
    <property type="evidence" value="ECO:0007669"/>
    <property type="project" value="UniProtKB-ARBA"/>
</dbReference>
<feature type="transmembrane region" description="Helical" evidence="1">
    <location>
        <begin position="317"/>
        <end position="335"/>
    </location>
</feature>
<gene>
    <name evidence="3" type="ORF">AVDCRST_MAG58-1550</name>
</gene>
<dbReference type="AlphaFoldDB" id="A0A6J4QZW3"/>
<dbReference type="Pfam" id="PF02517">
    <property type="entry name" value="Rce1-like"/>
    <property type="match status" value="1"/>
</dbReference>
<dbReference type="EMBL" id="CADCVF010000036">
    <property type="protein sequence ID" value="CAA9455832.1"/>
    <property type="molecule type" value="Genomic_DNA"/>
</dbReference>
<organism evidence="3">
    <name type="scientific">uncultured Rubrobacteraceae bacterium</name>
    <dbReference type="NCBI Taxonomy" id="349277"/>
    <lineage>
        <taxon>Bacteria</taxon>
        <taxon>Bacillati</taxon>
        <taxon>Actinomycetota</taxon>
        <taxon>Rubrobacteria</taxon>
        <taxon>Rubrobacterales</taxon>
        <taxon>Rubrobacteraceae</taxon>
        <taxon>environmental samples</taxon>
    </lineage>
</organism>
<accession>A0A6J4QZW3</accession>
<feature type="transmembrane region" description="Helical" evidence="1">
    <location>
        <begin position="195"/>
        <end position="219"/>
    </location>
</feature>
<evidence type="ECO:0000256" key="1">
    <source>
        <dbReference type="SAM" id="Phobius"/>
    </source>
</evidence>
<feature type="transmembrane region" description="Helical" evidence="1">
    <location>
        <begin position="35"/>
        <end position="58"/>
    </location>
</feature>
<feature type="transmembrane region" description="Helical" evidence="1">
    <location>
        <begin position="266"/>
        <end position="286"/>
    </location>
</feature>
<feature type="transmembrane region" description="Helical" evidence="1">
    <location>
        <begin position="292"/>
        <end position="310"/>
    </location>
</feature>
<feature type="transmembrane region" description="Helical" evidence="1">
    <location>
        <begin position="111"/>
        <end position="133"/>
    </location>
</feature>
<evidence type="ECO:0000313" key="3">
    <source>
        <dbReference type="EMBL" id="CAA9455832.1"/>
    </source>
</evidence>
<sequence>MEYLLSSLALTVFVGILALLAQWSRKSRRADISLLIVLVFASLLLLATGALLVALWFSGQMPSEVYPQELLAVTGAPVAMAGLVGLALCVPTVRKIVGGRPNGEFWTDPPIFLALWLFVTVVLANNLVGILGFAQLNQVGAFSLGSGGRIPPVAILASQLPFVVIALLGVGAGIRRGPRETLARLGYGPISPMHIGIVVLFIGGAFALSVAADALFSQLQPDLYRKVGEVSQRLFDPKGLGLVSAVLFALLIGVGAGLGEETLFRGAVQPVLGIPVTSLLFASMHVQYGPSLLLGYIFVLSIGLGLLRRYVNTTASFLAHAGYNTLGILAVYFFGM</sequence>
<feature type="domain" description="CAAX prenyl protease 2/Lysostaphin resistance protein A-like" evidence="2">
    <location>
        <begin position="244"/>
        <end position="325"/>
    </location>
</feature>
<feature type="transmembrane region" description="Helical" evidence="1">
    <location>
        <begin position="70"/>
        <end position="90"/>
    </location>
</feature>
<feature type="transmembrane region" description="Helical" evidence="1">
    <location>
        <begin position="6"/>
        <end position="23"/>
    </location>
</feature>
<evidence type="ECO:0000259" key="2">
    <source>
        <dbReference type="Pfam" id="PF02517"/>
    </source>
</evidence>
<name>A0A6J4QZW3_9ACTN</name>
<keyword evidence="1" id="KW-0812">Transmembrane</keyword>
<feature type="transmembrane region" description="Helical" evidence="1">
    <location>
        <begin position="153"/>
        <end position="174"/>
    </location>
</feature>
<dbReference type="InterPro" id="IPR003675">
    <property type="entry name" value="Rce1/LyrA-like_dom"/>
</dbReference>
<reference evidence="3" key="1">
    <citation type="submission" date="2020-02" db="EMBL/GenBank/DDBJ databases">
        <authorList>
            <person name="Meier V. D."/>
        </authorList>
    </citation>
    <scope>NUCLEOTIDE SEQUENCE</scope>
    <source>
        <strain evidence="3">AVDCRST_MAG58</strain>
    </source>
</reference>
<feature type="transmembrane region" description="Helical" evidence="1">
    <location>
        <begin position="239"/>
        <end position="259"/>
    </location>
</feature>